<dbReference type="GO" id="GO:0009450">
    <property type="term" value="P:gamma-aminobutyric acid catabolic process"/>
    <property type="evidence" value="ECO:0007669"/>
    <property type="project" value="TreeGrafter"/>
</dbReference>
<dbReference type="Pfam" id="PF00171">
    <property type="entry name" value="Aldedh"/>
    <property type="match status" value="1"/>
</dbReference>
<evidence type="ECO:0000313" key="4">
    <source>
        <dbReference type="EMBL" id="OWV34184.1"/>
    </source>
</evidence>
<dbReference type="InterPro" id="IPR016162">
    <property type="entry name" value="Ald_DH_N"/>
</dbReference>
<dbReference type="InterPro" id="IPR050740">
    <property type="entry name" value="Aldehyde_DH_Superfamily"/>
</dbReference>
<dbReference type="CDD" id="cd07103">
    <property type="entry name" value="ALDH_F5_SSADH_GabD"/>
    <property type="match status" value="1"/>
</dbReference>
<dbReference type="AlphaFoldDB" id="A0A219B7M6"/>
<sequence>MTYPTQLSSCIDGEWIGGKGRETETVIEPATGEALADLPHVTAADLDRALEAADRGWQGWRSQTVAERGALLNKAPDLLAGRTDEIAVMLSREQGKPLSQAKADVAVGINILRLHPEEAKRAYGRTLVRGPGKRASVTYEPVGPAAGFAPWNFPFFNVARKVAPALAAGCSIISKPAEETPASAIMLQRALLDAGVPGSASQLVFGDPDMISRHLIASPVIRKISFTGSVPVGRHLAKLAGEALKRTTMELGGHAPVIIFDDADLDKYLDLLVTTKFRNAGQVCVSPTRYYVQEGIYERFAAEFARRTEEMVKLGSPLDEDTVMGPLANARRPVAVGGIIDDAVSCGARVLTGAEPGQGPGYFYRPTVLIDVPEAARIMQEEPFGPVASMRPFKTLDEAVAMANRLPYGLAAYVFTENLNRALLASGAIEAGMVAVNSMTLASGDAPFGGIKDSGHGMEDGPEGLQAYMVPKVVHIG</sequence>
<keyword evidence="5" id="KW-1185">Reference proteome</keyword>
<dbReference type="InterPro" id="IPR015590">
    <property type="entry name" value="Aldehyde_DH_dom"/>
</dbReference>
<evidence type="ECO:0000256" key="2">
    <source>
        <dbReference type="ARBA" id="ARBA00023002"/>
    </source>
</evidence>
<protein>
    <submittedName>
        <fullName evidence="4">NAD-dependent succinate-semialdehyde dehydrogenase</fullName>
    </submittedName>
</protein>
<dbReference type="Proteomes" id="UP000198462">
    <property type="component" value="Unassembled WGS sequence"/>
</dbReference>
<organism evidence="4 5">
    <name type="scientific">Pacificimonas flava</name>
    <dbReference type="NCBI Taxonomy" id="1234595"/>
    <lineage>
        <taxon>Bacteria</taxon>
        <taxon>Pseudomonadati</taxon>
        <taxon>Pseudomonadota</taxon>
        <taxon>Alphaproteobacteria</taxon>
        <taxon>Sphingomonadales</taxon>
        <taxon>Sphingosinicellaceae</taxon>
        <taxon>Pacificimonas</taxon>
    </lineage>
</organism>
<accession>A0A219B7M6</accession>
<evidence type="ECO:0000256" key="1">
    <source>
        <dbReference type="ARBA" id="ARBA00009986"/>
    </source>
</evidence>
<keyword evidence="2" id="KW-0560">Oxidoreductase</keyword>
<evidence type="ECO:0000313" key="5">
    <source>
        <dbReference type="Proteomes" id="UP000198462"/>
    </source>
</evidence>
<proteinExistence type="inferred from homology"/>
<evidence type="ECO:0000259" key="3">
    <source>
        <dbReference type="Pfam" id="PF00171"/>
    </source>
</evidence>
<dbReference type="GO" id="GO:0004777">
    <property type="term" value="F:succinate-semialdehyde dehydrogenase (NAD+) activity"/>
    <property type="evidence" value="ECO:0007669"/>
    <property type="project" value="TreeGrafter"/>
</dbReference>
<comment type="caution">
    <text evidence="4">The sequence shown here is derived from an EMBL/GenBank/DDBJ whole genome shotgun (WGS) entry which is preliminary data.</text>
</comment>
<dbReference type="EMBL" id="NFZT01000001">
    <property type="protein sequence ID" value="OWV34184.1"/>
    <property type="molecule type" value="Genomic_DNA"/>
</dbReference>
<dbReference type="InterPro" id="IPR016161">
    <property type="entry name" value="Ald_DH/histidinol_DH"/>
</dbReference>
<dbReference type="Gene3D" id="3.40.605.10">
    <property type="entry name" value="Aldehyde Dehydrogenase, Chain A, domain 1"/>
    <property type="match status" value="1"/>
</dbReference>
<feature type="domain" description="Aldehyde dehydrogenase" evidence="3">
    <location>
        <begin position="15"/>
        <end position="474"/>
    </location>
</feature>
<dbReference type="PANTHER" id="PTHR43353">
    <property type="entry name" value="SUCCINATE-SEMIALDEHYDE DEHYDROGENASE, MITOCHONDRIAL"/>
    <property type="match status" value="1"/>
</dbReference>
<reference evidence="5" key="1">
    <citation type="submission" date="2017-05" db="EMBL/GenBank/DDBJ databases">
        <authorList>
            <person name="Lin X."/>
        </authorList>
    </citation>
    <scope>NUCLEOTIDE SEQUENCE [LARGE SCALE GENOMIC DNA]</scope>
    <source>
        <strain evidence="5">JLT2012</strain>
    </source>
</reference>
<dbReference type="OrthoDB" id="9802947at2"/>
<comment type="similarity">
    <text evidence="1">Belongs to the aldehyde dehydrogenase family.</text>
</comment>
<dbReference type="SUPFAM" id="SSF53720">
    <property type="entry name" value="ALDH-like"/>
    <property type="match status" value="1"/>
</dbReference>
<dbReference type="PANTHER" id="PTHR43353:SF5">
    <property type="entry name" value="SUCCINATE-SEMIALDEHYDE DEHYDROGENASE, MITOCHONDRIAL"/>
    <property type="match status" value="1"/>
</dbReference>
<name>A0A219B7M6_9SPHN</name>
<gene>
    <name evidence="4" type="ORF">B5C34_12445</name>
</gene>
<dbReference type="Gene3D" id="3.40.309.10">
    <property type="entry name" value="Aldehyde Dehydrogenase, Chain A, domain 2"/>
    <property type="match status" value="1"/>
</dbReference>
<dbReference type="InterPro" id="IPR016163">
    <property type="entry name" value="Ald_DH_C"/>
</dbReference>
<dbReference type="RefSeq" id="WP_088712884.1">
    <property type="nucleotide sequence ID" value="NZ_NFZT01000001.1"/>
</dbReference>
<dbReference type="FunFam" id="3.40.309.10:FF:000009">
    <property type="entry name" value="Aldehyde dehydrogenase A"/>
    <property type="match status" value="1"/>
</dbReference>
<dbReference type="FunFam" id="3.40.605.10:FF:000007">
    <property type="entry name" value="NAD/NADP-dependent betaine aldehyde dehydrogenase"/>
    <property type="match status" value="1"/>
</dbReference>